<dbReference type="SUPFAM" id="SSF51735">
    <property type="entry name" value="NAD(P)-binding Rossmann-fold domains"/>
    <property type="match status" value="1"/>
</dbReference>
<comment type="subunit">
    <text evidence="13">Homotetramer.</text>
</comment>
<dbReference type="PROSITE" id="PS01298">
    <property type="entry name" value="DAPB"/>
    <property type="match status" value="1"/>
</dbReference>
<dbReference type="RefSeq" id="WP_330194938.1">
    <property type="nucleotide sequence ID" value="NZ_JAZDRO010000001.1"/>
</dbReference>
<dbReference type="PANTHER" id="PTHR20836:SF0">
    <property type="entry name" value="4-HYDROXY-TETRAHYDRODIPICOLINATE REDUCTASE 1, CHLOROPLASTIC-RELATED"/>
    <property type="match status" value="1"/>
</dbReference>
<protein>
    <recommendedName>
        <fullName evidence="10 13">4-hydroxy-tetrahydrodipicolinate reductase</fullName>
        <shortName evidence="13">HTPA reductase</shortName>
        <ecNumber evidence="10 13">1.17.1.8</ecNumber>
    </recommendedName>
</protein>
<evidence type="ECO:0000256" key="8">
    <source>
        <dbReference type="ARBA" id="ARBA00023154"/>
    </source>
</evidence>
<comment type="pathway">
    <text evidence="9 13">Amino-acid biosynthesis; L-lysine biosynthesis via DAP pathway; (S)-tetrahydrodipicolinate from L-aspartate: step 4/4.</text>
</comment>
<evidence type="ECO:0000256" key="2">
    <source>
        <dbReference type="ARBA" id="ARBA00022490"/>
    </source>
</evidence>
<keyword evidence="6 13" id="KW-0560">Oxidoreductase</keyword>
<accession>A0ABU7LV26</accession>
<comment type="caution">
    <text evidence="13">Was originally thought to be a dihydrodipicolinate reductase (DHDPR), catalyzing the conversion of dihydrodipicolinate to tetrahydrodipicolinate. However, it was shown in E.coli that the substrate of the enzymatic reaction is not dihydrodipicolinate (DHDP) but in fact (2S,4S)-4-hydroxy-2,3,4,5-tetrahydrodipicolinic acid (HTPA), the product released by the DapA-catalyzed reaction.</text>
</comment>
<name>A0ABU7LV26_9PROT</name>
<comment type="caution">
    <text evidence="13">Lacks conserved residue(s) required for the propagation of feature annotation.</text>
</comment>
<dbReference type="InterPro" id="IPR000846">
    <property type="entry name" value="DapB_N"/>
</dbReference>
<evidence type="ECO:0000256" key="11">
    <source>
        <dbReference type="ARBA" id="ARBA00049080"/>
    </source>
</evidence>
<keyword evidence="8 13" id="KW-0457">Lysine biosynthesis</keyword>
<comment type="catalytic activity">
    <reaction evidence="11 13">
        <text>(S)-2,3,4,5-tetrahydrodipicolinate + NADP(+) + H2O = (2S,4S)-4-hydroxy-2,3,4,5-tetrahydrodipicolinate + NADPH + H(+)</text>
        <dbReference type="Rhea" id="RHEA:35331"/>
        <dbReference type="ChEBI" id="CHEBI:15377"/>
        <dbReference type="ChEBI" id="CHEBI:15378"/>
        <dbReference type="ChEBI" id="CHEBI:16845"/>
        <dbReference type="ChEBI" id="CHEBI:57783"/>
        <dbReference type="ChEBI" id="CHEBI:58349"/>
        <dbReference type="ChEBI" id="CHEBI:67139"/>
        <dbReference type="EC" id="1.17.1.8"/>
    </reaction>
</comment>
<keyword evidence="7 13" id="KW-0520">NAD</keyword>
<dbReference type="InterPro" id="IPR022664">
    <property type="entry name" value="DapB_N_CS"/>
</dbReference>
<feature type="binding site" evidence="13">
    <location>
        <begin position="124"/>
        <end position="127"/>
    </location>
    <ligand>
        <name>NAD(+)</name>
        <dbReference type="ChEBI" id="CHEBI:57540"/>
    </ligand>
</feature>
<feature type="domain" description="Dihydrodipicolinate reductase C-terminal" evidence="15">
    <location>
        <begin position="130"/>
        <end position="263"/>
    </location>
</feature>
<dbReference type="PIRSF" id="PIRSF000161">
    <property type="entry name" value="DHPR"/>
    <property type="match status" value="1"/>
</dbReference>
<evidence type="ECO:0000256" key="6">
    <source>
        <dbReference type="ARBA" id="ARBA00023002"/>
    </source>
</evidence>
<evidence type="ECO:0000256" key="3">
    <source>
        <dbReference type="ARBA" id="ARBA00022605"/>
    </source>
</evidence>
<dbReference type="PANTHER" id="PTHR20836">
    <property type="entry name" value="DIHYDRODIPICOLINATE REDUCTASE"/>
    <property type="match status" value="1"/>
</dbReference>
<feature type="binding site" evidence="13">
    <location>
        <position position="36"/>
    </location>
    <ligand>
        <name>NADP(+)</name>
        <dbReference type="ChEBI" id="CHEBI:58349"/>
    </ligand>
</feature>
<dbReference type="Pfam" id="PF01113">
    <property type="entry name" value="DapB_N"/>
    <property type="match status" value="1"/>
</dbReference>
<feature type="active site" description="Proton donor/acceptor" evidence="13">
    <location>
        <position position="158"/>
    </location>
</feature>
<comment type="subcellular location">
    <subcellularLocation>
        <location evidence="13">Cytoplasm</location>
    </subcellularLocation>
</comment>
<comment type="function">
    <text evidence="13">Catalyzes the conversion of 4-hydroxy-tetrahydrodipicolinate (HTPA) to tetrahydrodipicolinate.</text>
</comment>
<dbReference type="InterPro" id="IPR036291">
    <property type="entry name" value="NAD(P)-bd_dom_sf"/>
</dbReference>
<comment type="catalytic activity">
    <reaction evidence="12 13">
        <text>(S)-2,3,4,5-tetrahydrodipicolinate + NAD(+) + H2O = (2S,4S)-4-hydroxy-2,3,4,5-tetrahydrodipicolinate + NADH + H(+)</text>
        <dbReference type="Rhea" id="RHEA:35323"/>
        <dbReference type="ChEBI" id="CHEBI:15377"/>
        <dbReference type="ChEBI" id="CHEBI:15378"/>
        <dbReference type="ChEBI" id="CHEBI:16845"/>
        <dbReference type="ChEBI" id="CHEBI:57540"/>
        <dbReference type="ChEBI" id="CHEBI:57945"/>
        <dbReference type="ChEBI" id="CHEBI:67139"/>
        <dbReference type="EC" id="1.17.1.8"/>
    </reaction>
</comment>
<dbReference type="Pfam" id="PF05173">
    <property type="entry name" value="DapB_C"/>
    <property type="match status" value="1"/>
</dbReference>
<keyword evidence="3 13" id="KW-0028">Amino-acid biosynthesis</keyword>
<feature type="active site" description="Proton donor" evidence="13">
    <location>
        <position position="162"/>
    </location>
</feature>
<gene>
    <name evidence="13 16" type="primary">dapB</name>
    <name evidence="16" type="ORF">V0U35_01820</name>
</gene>
<dbReference type="Gene3D" id="3.30.360.10">
    <property type="entry name" value="Dihydrodipicolinate Reductase, domain 2"/>
    <property type="match status" value="1"/>
</dbReference>
<evidence type="ECO:0000259" key="15">
    <source>
        <dbReference type="Pfam" id="PF05173"/>
    </source>
</evidence>
<dbReference type="CDD" id="cd02274">
    <property type="entry name" value="DHDPR_N"/>
    <property type="match status" value="1"/>
</dbReference>
<evidence type="ECO:0000313" key="17">
    <source>
        <dbReference type="Proteomes" id="UP001310692"/>
    </source>
</evidence>
<keyword evidence="4 13" id="KW-0521">NADP</keyword>
<sequence length="268" mass="27853">MTLRVAVLGIAGRLGGAIAREALSDPRFALTGGIVRSEYDGEERDIGVIAGAGRCGITASVSLEGGTANADLLIDASQPEATIAAAERLAGRGNFAFVTGVTGLDPDRKARLQAASDRLPILAARNFSLGIALMDALVRKAAAALPAGSWDAEIAETHHRHKIDAPSGTALVLGEAVAAGRNQALDDVSAIDRTGKRRPGDIGFSVTRGGGIIGEHAVRFLSDMEEITLSHAAHDRRVFARGALEAALWMSGRKPGLYSMADLVANRT</sequence>
<reference evidence="16 17" key="1">
    <citation type="submission" date="2024-01" db="EMBL/GenBank/DDBJ databases">
        <title>Hyphobacterium bacterium isolated from marine sediment.</title>
        <authorList>
            <person name="Zhao S."/>
        </authorList>
    </citation>
    <scope>NUCLEOTIDE SEQUENCE [LARGE SCALE GENOMIC DNA]</scope>
    <source>
        <strain evidence="16 17">Y60-23</strain>
    </source>
</reference>
<evidence type="ECO:0000256" key="9">
    <source>
        <dbReference type="ARBA" id="ARBA00037922"/>
    </source>
</evidence>
<evidence type="ECO:0000256" key="5">
    <source>
        <dbReference type="ARBA" id="ARBA00022915"/>
    </source>
</evidence>
<proteinExistence type="inferred from homology"/>
<feature type="binding site" evidence="13">
    <location>
        <position position="159"/>
    </location>
    <ligand>
        <name>(S)-2,3,4,5-tetrahydrodipicolinate</name>
        <dbReference type="ChEBI" id="CHEBI:16845"/>
    </ligand>
</feature>
<keyword evidence="17" id="KW-1185">Reference proteome</keyword>
<feature type="binding site" evidence="13">
    <location>
        <begin position="9"/>
        <end position="14"/>
    </location>
    <ligand>
        <name>NAD(+)</name>
        <dbReference type="ChEBI" id="CHEBI:57540"/>
    </ligand>
</feature>
<evidence type="ECO:0000256" key="7">
    <source>
        <dbReference type="ARBA" id="ARBA00023027"/>
    </source>
</evidence>
<dbReference type="SUPFAM" id="SSF55347">
    <property type="entry name" value="Glyceraldehyde-3-phosphate dehydrogenase-like, C-terminal domain"/>
    <property type="match status" value="1"/>
</dbReference>
<feature type="binding site" evidence="13">
    <location>
        <begin position="100"/>
        <end position="102"/>
    </location>
    <ligand>
        <name>NAD(+)</name>
        <dbReference type="ChEBI" id="CHEBI:57540"/>
    </ligand>
</feature>
<keyword evidence="2 13" id="KW-0963">Cytoplasm</keyword>
<evidence type="ECO:0000259" key="14">
    <source>
        <dbReference type="Pfam" id="PF01113"/>
    </source>
</evidence>
<evidence type="ECO:0000313" key="16">
    <source>
        <dbReference type="EMBL" id="MEE2565402.1"/>
    </source>
</evidence>
<evidence type="ECO:0000256" key="4">
    <source>
        <dbReference type="ARBA" id="ARBA00022857"/>
    </source>
</evidence>
<dbReference type="GO" id="GO:0008839">
    <property type="term" value="F:4-hydroxy-tetrahydrodipicolinate reductase"/>
    <property type="evidence" value="ECO:0007669"/>
    <property type="project" value="UniProtKB-EC"/>
</dbReference>
<feature type="binding site" evidence="13">
    <location>
        <begin position="168"/>
        <end position="169"/>
    </location>
    <ligand>
        <name>(S)-2,3,4,5-tetrahydrodipicolinate</name>
        <dbReference type="ChEBI" id="CHEBI:16845"/>
    </ligand>
</feature>
<dbReference type="NCBIfam" id="TIGR00036">
    <property type="entry name" value="dapB"/>
    <property type="match status" value="1"/>
</dbReference>
<dbReference type="EMBL" id="JAZDRO010000001">
    <property type="protein sequence ID" value="MEE2565402.1"/>
    <property type="molecule type" value="Genomic_DNA"/>
</dbReference>
<feature type="domain" description="Dihydrodipicolinate reductase N-terminal" evidence="14">
    <location>
        <begin position="4"/>
        <end position="127"/>
    </location>
</feature>
<evidence type="ECO:0000256" key="12">
    <source>
        <dbReference type="ARBA" id="ARBA00049396"/>
    </source>
</evidence>
<dbReference type="InterPro" id="IPR022663">
    <property type="entry name" value="DapB_C"/>
</dbReference>
<comment type="similarity">
    <text evidence="1 13">Belongs to the DapB family.</text>
</comment>
<dbReference type="InterPro" id="IPR023940">
    <property type="entry name" value="DHDPR_bac"/>
</dbReference>
<evidence type="ECO:0000256" key="13">
    <source>
        <dbReference type="HAMAP-Rule" id="MF_00102"/>
    </source>
</evidence>
<keyword evidence="5 13" id="KW-0220">Diaminopimelate biosynthesis</keyword>
<evidence type="ECO:0000256" key="10">
    <source>
        <dbReference type="ARBA" id="ARBA00038983"/>
    </source>
</evidence>
<evidence type="ECO:0000256" key="1">
    <source>
        <dbReference type="ARBA" id="ARBA00006642"/>
    </source>
</evidence>
<dbReference type="HAMAP" id="MF_00102">
    <property type="entry name" value="DapB"/>
    <property type="match status" value="1"/>
</dbReference>
<dbReference type="EC" id="1.17.1.8" evidence="10 13"/>
<organism evidence="16 17">
    <name type="scientific">Hyphobacterium marinum</name>
    <dbReference type="NCBI Taxonomy" id="3116574"/>
    <lineage>
        <taxon>Bacteria</taxon>
        <taxon>Pseudomonadati</taxon>
        <taxon>Pseudomonadota</taxon>
        <taxon>Alphaproteobacteria</taxon>
        <taxon>Maricaulales</taxon>
        <taxon>Maricaulaceae</taxon>
        <taxon>Hyphobacterium</taxon>
    </lineage>
</organism>
<dbReference type="Gene3D" id="3.40.50.720">
    <property type="entry name" value="NAD(P)-binding Rossmann-like Domain"/>
    <property type="match status" value="1"/>
</dbReference>
<dbReference type="Proteomes" id="UP001310692">
    <property type="component" value="Unassembled WGS sequence"/>
</dbReference>
<comment type="caution">
    <text evidence="16">The sequence shown here is derived from an EMBL/GenBank/DDBJ whole genome shotgun (WGS) entry which is preliminary data.</text>
</comment>